<feature type="compositionally biased region" description="Basic and acidic residues" evidence="1">
    <location>
        <begin position="66"/>
        <end position="81"/>
    </location>
</feature>
<dbReference type="Proteomes" id="UP001558613">
    <property type="component" value="Unassembled WGS sequence"/>
</dbReference>
<dbReference type="EMBL" id="JAYMGO010000021">
    <property type="protein sequence ID" value="KAL1252677.1"/>
    <property type="molecule type" value="Genomic_DNA"/>
</dbReference>
<evidence type="ECO:0000313" key="3">
    <source>
        <dbReference type="Proteomes" id="UP001558613"/>
    </source>
</evidence>
<feature type="compositionally biased region" description="Basic residues" evidence="1">
    <location>
        <begin position="120"/>
        <end position="131"/>
    </location>
</feature>
<evidence type="ECO:0000256" key="1">
    <source>
        <dbReference type="SAM" id="MobiDB-lite"/>
    </source>
</evidence>
<feature type="region of interest" description="Disordered" evidence="1">
    <location>
        <begin position="118"/>
        <end position="139"/>
    </location>
</feature>
<evidence type="ECO:0000313" key="2">
    <source>
        <dbReference type="EMBL" id="KAL1252677.1"/>
    </source>
</evidence>
<name>A0ABR3LIG5_9TELE</name>
<comment type="caution">
    <text evidence="2">The sequence shown here is derived from an EMBL/GenBank/DDBJ whole genome shotgun (WGS) entry which is preliminary data.</text>
</comment>
<organism evidence="2 3">
    <name type="scientific">Cirrhinus molitorella</name>
    <name type="common">mud carp</name>
    <dbReference type="NCBI Taxonomy" id="172907"/>
    <lineage>
        <taxon>Eukaryota</taxon>
        <taxon>Metazoa</taxon>
        <taxon>Chordata</taxon>
        <taxon>Craniata</taxon>
        <taxon>Vertebrata</taxon>
        <taxon>Euteleostomi</taxon>
        <taxon>Actinopterygii</taxon>
        <taxon>Neopterygii</taxon>
        <taxon>Teleostei</taxon>
        <taxon>Ostariophysi</taxon>
        <taxon>Cypriniformes</taxon>
        <taxon>Cyprinidae</taxon>
        <taxon>Labeoninae</taxon>
        <taxon>Labeonini</taxon>
        <taxon>Cirrhinus</taxon>
    </lineage>
</organism>
<protein>
    <submittedName>
        <fullName evidence="2">Uncharacterized protein</fullName>
    </submittedName>
</protein>
<gene>
    <name evidence="2" type="ORF">QQF64_017370</name>
</gene>
<keyword evidence="3" id="KW-1185">Reference proteome</keyword>
<feature type="region of interest" description="Disordered" evidence="1">
    <location>
        <begin position="47"/>
        <end position="86"/>
    </location>
</feature>
<sequence length="139" mass="15363">MTRLTPRQNLVAGPIHMRAMLNQPWVPQNKTSMRGRQEEQHNRLTMIARHNKTYTGGGVGNGGYRLAREAPDSDRRGEGNGRDAPTLGCAVVRKTGFGTRIYQGFAGVDRILVGDGGRKLGMRLRGDKRRNAHQDSPVS</sequence>
<proteinExistence type="predicted"/>
<accession>A0ABR3LIG5</accession>
<reference evidence="2 3" key="1">
    <citation type="submission" date="2023-09" db="EMBL/GenBank/DDBJ databases">
        <authorList>
            <person name="Wang M."/>
        </authorList>
    </citation>
    <scope>NUCLEOTIDE SEQUENCE [LARGE SCALE GENOMIC DNA]</scope>
    <source>
        <strain evidence="2">GT-2023</strain>
        <tissue evidence="2">Liver</tissue>
    </source>
</reference>